<feature type="compositionally biased region" description="Basic and acidic residues" evidence="1">
    <location>
        <begin position="42"/>
        <end position="68"/>
    </location>
</feature>
<accession>A0A9N9PJ27</accession>
<evidence type="ECO:0000313" key="3">
    <source>
        <dbReference type="Proteomes" id="UP000789405"/>
    </source>
</evidence>
<comment type="caution">
    <text evidence="2">The sequence shown here is derived from an EMBL/GenBank/DDBJ whole genome shotgun (WGS) entry which is preliminary data.</text>
</comment>
<dbReference type="Proteomes" id="UP000789405">
    <property type="component" value="Unassembled WGS sequence"/>
</dbReference>
<proteinExistence type="predicted"/>
<organism evidence="2 3">
    <name type="scientific">Dentiscutata erythropus</name>
    <dbReference type="NCBI Taxonomy" id="1348616"/>
    <lineage>
        <taxon>Eukaryota</taxon>
        <taxon>Fungi</taxon>
        <taxon>Fungi incertae sedis</taxon>
        <taxon>Mucoromycota</taxon>
        <taxon>Glomeromycotina</taxon>
        <taxon>Glomeromycetes</taxon>
        <taxon>Diversisporales</taxon>
        <taxon>Gigasporaceae</taxon>
        <taxon>Dentiscutata</taxon>
    </lineage>
</organism>
<dbReference type="AlphaFoldDB" id="A0A9N9PJ27"/>
<feature type="region of interest" description="Disordered" evidence="1">
    <location>
        <begin position="39"/>
        <end position="68"/>
    </location>
</feature>
<feature type="non-terminal residue" evidence="2">
    <location>
        <position position="1"/>
    </location>
</feature>
<reference evidence="2" key="1">
    <citation type="submission" date="2021-06" db="EMBL/GenBank/DDBJ databases">
        <authorList>
            <person name="Kallberg Y."/>
            <person name="Tangrot J."/>
            <person name="Rosling A."/>
        </authorList>
    </citation>
    <scope>NUCLEOTIDE SEQUENCE</scope>
    <source>
        <strain evidence="2">MA453B</strain>
    </source>
</reference>
<name>A0A9N9PJ27_9GLOM</name>
<keyword evidence="3" id="KW-1185">Reference proteome</keyword>
<dbReference type="OrthoDB" id="2482595at2759"/>
<feature type="non-terminal residue" evidence="2">
    <location>
        <position position="68"/>
    </location>
</feature>
<evidence type="ECO:0000313" key="2">
    <source>
        <dbReference type="EMBL" id="CAG8824909.1"/>
    </source>
</evidence>
<protein>
    <submittedName>
        <fullName evidence="2">2966_t:CDS:1</fullName>
    </submittedName>
</protein>
<sequence length="68" mass="7894">LTDMENLVANCFENSEENGHVRFSGTLKVDYDFINNTSSKNQECKNQESENQECKNQESENQECKNQE</sequence>
<evidence type="ECO:0000256" key="1">
    <source>
        <dbReference type="SAM" id="MobiDB-lite"/>
    </source>
</evidence>
<dbReference type="EMBL" id="CAJVPY010065604">
    <property type="protein sequence ID" value="CAG8824909.1"/>
    <property type="molecule type" value="Genomic_DNA"/>
</dbReference>
<gene>
    <name evidence="2" type="ORF">DERYTH_LOCUS27798</name>
</gene>